<dbReference type="PROSITE" id="PS50014">
    <property type="entry name" value="BROMODOMAIN_2"/>
    <property type="match status" value="1"/>
</dbReference>
<evidence type="ECO:0000256" key="5">
    <source>
        <dbReference type="ARBA" id="ARBA00022853"/>
    </source>
</evidence>
<evidence type="ECO:0000256" key="1">
    <source>
        <dbReference type="ARBA" id="ARBA00004123"/>
    </source>
</evidence>
<dbReference type="InterPro" id="IPR037800">
    <property type="entry name" value="GCN5"/>
</dbReference>
<dbReference type="InterPro" id="IPR036427">
    <property type="entry name" value="Bromodomain-like_sf"/>
</dbReference>
<keyword evidence="7 12" id="KW-0103">Bromodomain</keyword>
<dbReference type="Gene3D" id="1.20.920.10">
    <property type="entry name" value="Bromodomain-like"/>
    <property type="match status" value="1"/>
</dbReference>
<evidence type="ECO:0000256" key="2">
    <source>
        <dbReference type="ARBA" id="ARBA00008607"/>
    </source>
</evidence>
<dbReference type="PROSITE" id="PS51186">
    <property type="entry name" value="GNAT"/>
    <property type="match status" value="1"/>
</dbReference>
<dbReference type="PRINTS" id="PR00503">
    <property type="entry name" value="BROMODOMAIN"/>
</dbReference>
<evidence type="ECO:0000256" key="10">
    <source>
        <dbReference type="ARBA" id="ARBA00023242"/>
    </source>
</evidence>
<dbReference type="SMART" id="SM00297">
    <property type="entry name" value="BROMO"/>
    <property type="match status" value="1"/>
</dbReference>
<keyword evidence="4" id="KW-0808">Transferase</keyword>
<dbReference type="GO" id="GO:0045944">
    <property type="term" value="P:positive regulation of transcription by RNA polymerase II"/>
    <property type="evidence" value="ECO:0007669"/>
    <property type="project" value="TreeGrafter"/>
</dbReference>
<keyword evidence="16" id="KW-1185">Reference proteome</keyword>
<reference evidence="15 16" key="1">
    <citation type="submission" date="2016-07" db="EMBL/GenBank/DDBJ databases">
        <title>Pervasive Adenine N6-methylation of Active Genes in Fungi.</title>
        <authorList>
            <consortium name="DOE Joint Genome Institute"/>
            <person name="Mondo S.J."/>
            <person name="Dannebaum R.O."/>
            <person name="Kuo R.C."/>
            <person name="Labutti K."/>
            <person name="Haridas S."/>
            <person name="Kuo A."/>
            <person name="Salamov A."/>
            <person name="Ahrendt S.R."/>
            <person name="Lipzen A."/>
            <person name="Sullivan W."/>
            <person name="Andreopoulos W.B."/>
            <person name="Clum A."/>
            <person name="Lindquist E."/>
            <person name="Daum C."/>
            <person name="Ramamoorthy G.K."/>
            <person name="Gryganskyi A."/>
            <person name="Culley D."/>
            <person name="Magnuson J.K."/>
            <person name="James T.Y."/>
            <person name="O'Malley M.A."/>
            <person name="Stajich J.E."/>
            <person name="Spatafora J.W."/>
            <person name="Visel A."/>
            <person name="Grigoriev I.V."/>
        </authorList>
    </citation>
    <scope>NUCLEOTIDE SEQUENCE [LARGE SCALE GENOMIC DNA]</scope>
    <source>
        <strain evidence="15 16">PL171</strain>
    </source>
</reference>
<evidence type="ECO:0000256" key="8">
    <source>
        <dbReference type="ARBA" id="ARBA00023159"/>
    </source>
</evidence>
<evidence type="ECO:0000256" key="4">
    <source>
        <dbReference type="ARBA" id="ARBA00022679"/>
    </source>
</evidence>
<dbReference type="PROSITE" id="PS00633">
    <property type="entry name" value="BROMODOMAIN_1"/>
    <property type="match status" value="1"/>
</dbReference>
<evidence type="ECO:0000313" key="16">
    <source>
        <dbReference type="Proteomes" id="UP000193411"/>
    </source>
</evidence>
<keyword evidence="11" id="KW-0012">Acyltransferase</keyword>
<sequence length="352" mass="40901">MQEEAQDIVRFRAVYNDGEPESTILLTGLKNIFQKQLPKMPRDYVGKVVYDKYHASMCLYKPATLEVVGGITYKPFFDRKFIEIVFCAISSTEQVKGYGARLMNHLKDYVRSTGDLRYFLTCADNYAIGYFRKQGFTTEITLDKAVWMGYIKDYEGATVMQCTLVPRVKYLDVHETLAQQKRDLYHRIFRYSRCNVIHPGLSVFRVDGGLPIDPMSIPGLAETGWTPELSRERAKPPKSPLYILFTQLLDDMRNHADSWPFLEPVDPNHVQGYYDIIKEPMDLRTLEQNIEADRYHSLESFGRDVQKIFDNCRTFNEPTTKYYKAGNGLERYFNARKDELAKKCKEEDSSLI</sequence>
<keyword evidence="9" id="KW-0804">Transcription</keyword>
<keyword evidence="10" id="KW-0539">Nucleus</keyword>
<evidence type="ECO:0000256" key="3">
    <source>
        <dbReference type="ARBA" id="ARBA00013184"/>
    </source>
</evidence>
<dbReference type="GO" id="GO:0005634">
    <property type="term" value="C:nucleus"/>
    <property type="evidence" value="ECO:0007669"/>
    <property type="project" value="UniProtKB-SubCell"/>
</dbReference>
<evidence type="ECO:0000259" key="14">
    <source>
        <dbReference type="PROSITE" id="PS51186"/>
    </source>
</evidence>
<evidence type="ECO:0000256" key="11">
    <source>
        <dbReference type="ARBA" id="ARBA00023315"/>
    </source>
</evidence>
<dbReference type="PANTHER" id="PTHR45750">
    <property type="entry name" value="GH11602P"/>
    <property type="match status" value="1"/>
</dbReference>
<dbReference type="PANTHER" id="PTHR45750:SF3">
    <property type="entry name" value="HISTONE ACETYLTRANSFERASE"/>
    <property type="match status" value="1"/>
</dbReference>
<dbReference type="GO" id="GO:0010484">
    <property type="term" value="F:histone H3 acetyltransferase activity"/>
    <property type="evidence" value="ECO:0007669"/>
    <property type="project" value="TreeGrafter"/>
</dbReference>
<proteinExistence type="inferred from homology"/>
<dbReference type="STRING" id="765915.A0A1Y2HWB9"/>
<dbReference type="EMBL" id="MCFL01000007">
    <property type="protein sequence ID" value="ORZ38898.1"/>
    <property type="molecule type" value="Genomic_DNA"/>
</dbReference>
<accession>A0A1Y2HWB9</accession>
<keyword evidence="5" id="KW-0156">Chromatin regulator</keyword>
<evidence type="ECO:0000256" key="7">
    <source>
        <dbReference type="ARBA" id="ARBA00023117"/>
    </source>
</evidence>
<evidence type="ECO:0000313" key="15">
    <source>
        <dbReference type="EMBL" id="ORZ38898.1"/>
    </source>
</evidence>
<organism evidence="15 16">
    <name type="scientific">Catenaria anguillulae PL171</name>
    <dbReference type="NCBI Taxonomy" id="765915"/>
    <lineage>
        <taxon>Eukaryota</taxon>
        <taxon>Fungi</taxon>
        <taxon>Fungi incertae sedis</taxon>
        <taxon>Blastocladiomycota</taxon>
        <taxon>Blastocladiomycetes</taxon>
        <taxon>Blastocladiales</taxon>
        <taxon>Catenariaceae</taxon>
        <taxon>Catenaria</taxon>
    </lineage>
</organism>
<dbReference type="Gene3D" id="3.40.630.30">
    <property type="match status" value="1"/>
</dbReference>
<evidence type="ECO:0000256" key="12">
    <source>
        <dbReference type="PROSITE-ProRule" id="PRU00035"/>
    </source>
</evidence>
<comment type="caution">
    <text evidence="15">The sequence shown here is derived from an EMBL/GenBank/DDBJ whole genome shotgun (WGS) entry which is preliminary data.</text>
</comment>
<evidence type="ECO:0000256" key="9">
    <source>
        <dbReference type="ARBA" id="ARBA00023163"/>
    </source>
</evidence>
<dbReference type="AlphaFoldDB" id="A0A1Y2HWB9"/>
<dbReference type="GO" id="GO:0000123">
    <property type="term" value="C:histone acetyltransferase complex"/>
    <property type="evidence" value="ECO:0007669"/>
    <property type="project" value="TreeGrafter"/>
</dbReference>
<comment type="subcellular location">
    <subcellularLocation>
        <location evidence="1">Nucleus</location>
    </subcellularLocation>
</comment>
<dbReference type="Proteomes" id="UP000193411">
    <property type="component" value="Unassembled WGS sequence"/>
</dbReference>
<comment type="similarity">
    <text evidence="2">Belongs to the acetyltransferase family. GCN5 subfamily.</text>
</comment>
<dbReference type="Pfam" id="PF00439">
    <property type="entry name" value="Bromodomain"/>
    <property type="match status" value="1"/>
</dbReference>
<dbReference type="InterPro" id="IPR000182">
    <property type="entry name" value="GNAT_dom"/>
</dbReference>
<dbReference type="SUPFAM" id="SSF47370">
    <property type="entry name" value="Bromodomain"/>
    <property type="match status" value="1"/>
</dbReference>
<dbReference type="SUPFAM" id="SSF55729">
    <property type="entry name" value="Acyl-CoA N-acyltransferases (Nat)"/>
    <property type="match status" value="1"/>
</dbReference>
<dbReference type="EC" id="2.3.1.48" evidence="3"/>
<feature type="domain" description="Bromo" evidence="13">
    <location>
        <begin position="253"/>
        <end position="323"/>
    </location>
</feature>
<evidence type="ECO:0000259" key="13">
    <source>
        <dbReference type="PROSITE" id="PS50014"/>
    </source>
</evidence>
<keyword evidence="8" id="KW-0010">Activator</keyword>
<dbReference type="CDD" id="cd04301">
    <property type="entry name" value="NAT_SF"/>
    <property type="match status" value="1"/>
</dbReference>
<dbReference type="InterPro" id="IPR016181">
    <property type="entry name" value="Acyl_CoA_acyltransferase"/>
</dbReference>
<gene>
    <name evidence="15" type="ORF">BCR44DRAFT_1387489</name>
</gene>
<keyword evidence="6" id="KW-0805">Transcription regulation</keyword>
<feature type="domain" description="N-acetyltransferase" evidence="14">
    <location>
        <begin position="16"/>
        <end position="165"/>
    </location>
</feature>
<dbReference type="InterPro" id="IPR001487">
    <property type="entry name" value="Bromodomain"/>
</dbReference>
<dbReference type="OrthoDB" id="1937912at2759"/>
<dbReference type="InterPro" id="IPR018359">
    <property type="entry name" value="Bromodomain_CS"/>
</dbReference>
<protein>
    <recommendedName>
        <fullName evidence="3">histone acetyltransferase</fullName>
        <ecNumber evidence="3">2.3.1.48</ecNumber>
    </recommendedName>
</protein>
<evidence type="ECO:0000256" key="6">
    <source>
        <dbReference type="ARBA" id="ARBA00023015"/>
    </source>
</evidence>
<name>A0A1Y2HWB9_9FUNG</name>
<dbReference type="Pfam" id="PF00583">
    <property type="entry name" value="Acetyltransf_1"/>
    <property type="match status" value="1"/>
</dbReference>